<proteinExistence type="predicted"/>
<reference evidence="1 2" key="1">
    <citation type="submission" date="2019-04" db="EMBL/GenBank/DDBJ databases">
        <title>Genome of a novel bacterium Candidatus Jettenia ecosi reconstructed from metagenome of an anammox bioreactor.</title>
        <authorList>
            <person name="Mardanov A.V."/>
            <person name="Beletsky A.V."/>
            <person name="Ravin N.V."/>
            <person name="Botchkova E.A."/>
            <person name="Litti Y.V."/>
            <person name="Nozhevnikova A.N."/>
        </authorList>
    </citation>
    <scope>NUCLEOTIDE SEQUENCE [LARGE SCALE GENOMIC DNA]</scope>
    <source>
        <strain evidence="1">J2</strain>
    </source>
</reference>
<organism evidence="1 2">
    <name type="scientific">Candidatus Jettenia ecosi</name>
    <dbReference type="NCBI Taxonomy" id="2494326"/>
    <lineage>
        <taxon>Bacteria</taxon>
        <taxon>Pseudomonadati</taxon>
        <taxon>Planctomycetota</taxon>
        <taxon>Candidatus Brocadiia</taxon>
        <taxon>Candidatus Brocadiales</taxon>
        <taxon>Candidatus Brocadiaceae</taxon>
        <taxon>Candidatus Jettenia</taxon>
    </lineage>
</organism>
<protein>
    <submittedName>
        <fullName evidence="1">Uncharacterized protein</fullName>
    </submittedName>
</protein>
<comment type="caution">
    <text evidence="1">The sequence shown here is derived from an EMBL/GenBank/DDBJ whole genome shotgun (WGS) entry which is preliminary data.</text>
</comment>
<dbReference type="InterPro" id="IPR027417">
    <property type="entry name" value="P-loop_NTPase"/>
</dbReference>
<evidence type="ECO:0000313" key="2">
    <source>
        <dbReference type="Proteomes" id="UP000319783"/>
    </source>
</evidence>
<evidence type="ECO:0000313" key="1">
    <source>
        <dbReference type="EMBL" id="TLD42967.1"/>
    </source>
</evidence>
<name>A0A533QDY9_9BACT</name>
<dbReference type="EMBL" id="SULG01000010">
    <property type="protein sequence ID" value="TLD42967.1"/>
    <property type="molecule type" value="Genomic_DNA"/>
</dbReference>
<dbReference type="Gene3D" id="3.40.50.300">
    <property type="entry name" value="P-loop containing nucleotide triphosphate hydrolases"/>
    <property type="match status" value="1"/>
</dbReference>
<dbReference type="SUPFAM" id="SSF52540">
    <property type="entry name" value="P-loop containing nucleoside triphosphate hydrolases"/>
    <property type="match status" value="1"/>
</dbReference>
<sequence>MNNSALRLSKHIIAALNSNSISYCYWKNNHDLMKSLAGEDDWDLLINKDHYSSFMRIIHSLGFKEAYNPKIYFPFISHFYGLDVETGKFLHLHVHLKIITGESHTKNYHLPLEKMILDNTINHPSGCKLPQPEVELIIFVLRYYIKISCIPGAILIWKRNRAFHEEFSAIYRNVDLNKTHILLNSYFQYISVRFFSEMIDGYVRKRTFRKRVLIGLKLRWKLSSLCRLGVVGSFVARYYQIVYRIINKLTFKEKKFLVTGGSIIAITGLDATGKSTITSELQRWLNAHFNTRFLHVGRPKARLETLLFRAVLRLKKAKGVNSESSTTELKKQGIVFAIRYLILAYERFQLLKIANRLRANGYIVICDRYPSLNLGKMDSPRIGKVNNNTLVKFMGRMEDKLYKTMPVPDAIYNLKIPVDVAIKRNQSRVKDDKETDEQLRCRYDENSDLCYNALSFEVIDTSREFQVVMKELKEKIWVKL</sequence>
<dbReference type="AlphaFoldDB" id="A0A533QDY9"/>
<gene>
    <name evidence="1" type="ORF">JETT_0755</name>
</gene>
<dbReference type="Proteomes" id="UP000319783">
    <property type="component" value="Unassembled WGS sequence"/>
</dbReference>
<accession>A0A533QDY9</accession>